<dbReference type="Gene3D" id="1.20.1080.10">
    <property type="entry name" value="Glycerol uptake facilitator protein"/>
    <property type="match status" value="1"/>
</dbReference>
<dbReference type="PROSITE" id="PS01005">
    <property type="entry name" value="FORMATE_NITRITE_TP_1"/>
    <property type="match status" value="1"/>
</dbReference>
<evidence type="ECO:0008006" key="8">
    <source>
        <dbReference type="Google" id="ProtNLM"/>
    </source>
</evidence>
<dbReference type="PANTHER" id="PTHR30520:SF6">
    <property type="entry name" value="FORMATE_NITRATE FAMILY TRANSPORTER (EUROFUNG)"/>
    <property type="match status" value="1"/>
</dbReference>
<dbReference type="GO" id="GO:0015499">
    <property type="term" value="F:formate transmembrane transporter activity"/>
    <property type="evidence" value="ECO:0007669"/>
    <property type="project" value="TreeGrafter"/>
</dbReference>
<dbReference type="InterPro" id="IPR024002">
    <property type="entry name" value="For/NO2_transpt_CS"/>
</dbReference>
<evidence type="ECO:0000256" key="3">
    <source>
        <dbReference type="ARBA" id="ARBA00022989"/>
    </source>
</evidence>
<sequence>SGFYSLAEIARKMVRIGKAKADLSTSRMFLLGILAGAFIGFGSELAIMITHDMPRYLGVGFTKFMFGSVFSVGLMLVIIAGAELFTGNNLILIGVLSREGNLGKMFRNWFWVYVANFLGSLLLVWVMFGTGLWKIGNFAVGAEALIIASEKVNLGWWEAFARGIGCNWLVCLAVWIATASKDITGKIFGIYFPVMAFVASGFEHCVANMYFIPMGLLLKEDTTVVATAGLAGKLSNLTLQRFFVNNLIPVTLGNIIGGS</sequence>
<evidence type="ECO:0000313" key="7">
    <source>
        <dbReference type="EMBL" id="GAJ15060.1"/>
    </source>
</evidence>
<feature type="transmembrane region" description="Helical" evidence="6">
    <location>
        <begin position="108"/>
        <end position="128"/>
    </location>
</feature>
<feature type="transmembrane region" description="Helical" evidence="6">
    <location>
        <begin position="69"/>
        <end position="96"/>
    </location>
</feature>
<protein>
    <recommendedName>
        <fullName evidence="8">Formate/nitrite transporter</fullName>
    </recommendedName>
</protein>
<evidence type="ECO:0000256" key="6">
    <source>
        <dbReference type="SAM" id="Phobius"/>
    </source>
</evidence>
<feature type="transmembrane region" description="Helical" evidence="6">
    <location>
        <begin position="190"/>
        <end position="212"/>
    </location>
</feature>
<keyword evidence="4 6" id="KW-0472">Membrane</keyword>
<name>X1VW03_9ZZZZ</name>
<reference evidence="7" key="1">
    <citation type="journal article" date="2014" name="Front. Microbiol.">
        <title>High frequency of phylogenetically diverse reductive dehalogenase-homologous genes in deep subseafloor sedimentary metagenomes.</title>
        <authorList>
            <person name="Kawai M."/>
            <person name="Futagami T."/>
            <person name="Toyoda A."/>
            <person name="Takaki Y."/>
            <person name="Nishi S."/>
            <person name="Hori S."/>
            <person name="Arai W."/>
            <person name="Tsubouchi T."/>
            <person name="Morono Y."/>
            <person name="Uchiyama I."/>
            <person name="Ito T."/>
            <person name="Fujiyama A."/>
            <person name="Inagaki F."/>
            <person name="Takami H."/>
        </authorList>
    </citation>
    <scope>NUCLEOTIDE SEQUENCE</scope>
    <source>
        <strain evidence="7">Expedition CK06-06</strain>
    </source>
</reference>
<evidence type="ECO:0000256" key="2">
    <source>
        <dbReference type="ARBA" id="ARBA00022692"/>
    </source>
</evidence>
<gene>
    <name evidence="7" type="ORF">S12H4_42574</name>
</gene>
<comment type="caution">
    <text evidence="7">The sequence shown here is derived from an EMBL/GenBank/DDBJ whole genome shotgun (WGS) entry which is preliminary data.</text>
</comment>
<dbReference type="PANTHER" id="PTHR30520">
    <property type="entry name" value="FORMATE TRANSPORTER-RELATED"/>
    <property type="match status" value="1"/>
</dbReference>
<accession>X1VW03</accession>
<keyword evidence="3 6" id="KW-1133">Transmembrane helix</keyword>
<evidence type="ECO:0000256" key="4">
    <source>
        <dbReference type="ARBA" id="ARBA00023136"/>
    </source>
</evidence>
<evidence type="ECO:0000256" key="5">
    <source>
        <dbReference type="ARBA" id="ARBA00049660"/>
    </source>
</evidence>
<proteinExistence type="inferred from homology"/>
<dbReference type="EMBL" id="BARW01026070">
    <property type="protein sequence ID" value="GAJ15060.1"/>
    <property type="molecule type" value="Genomic_DNA"/>
</dbReference>
<feature type="transmembrane region" description="Helical" evidence="6">
    <location>
        <begin position="159"/>
        <end position="178"/>
    </location>
</feature>
<feature type="non-terminal residue" evidence="7">
    <location>
        <position position="259"/>
    </location>
</feature>
<dbReference type="PROSITE" id="PS01006">
    <property type="entry name" value="FORMATE_NITRITE_TP_2"/>
    <property type="match status" value="1"/>
</dbReference>
<dbReference type="Pfam" id="PF01226">
    <property type="entry name" value="Form_Nir_trans"/>
    <property type="match status" value="1"/>
</dbReference>
<feature type="transmembrane region" description="Helical" evidence="6">
    <location>
        <begin position="28"/>
        <end position="49"/>
    </location>
</feature>
<dbReference type="AlphaFoldDB" id="X1VW03"/>
<keyword evidence="2 6" id="KW-0812">Transmembrane</keyword>
<comment type="subcellular location">
    <subcellularLocation>
        <location evidence="1">Membrane</location>
        <topology evidence="1">Multi-pass membrane protein</topology>
    </subcellularLocation>
</comment>
<comment type="similarity">
    <text evidence="5">Belongs to the FNT transporter (TC 1.A.16) family.</text>
</comment>
<organism evidence="7">
    <name type="scientific">marine sediment metagenome</name>
    <dbReference type="NCBI Taxonomy" id="412755"/>
    <lineage>
        <taxon>unclassified sequences</taxon>
        <taxon>metagenomes</taxon>
        <taxon>ecological metagenomes</taxon>
    </lineage>
</organism>
<evidence type="ECO:0000256" key="1">
    <source>
        <dbReference type="ARBA" id="ARBA00004141"/>
    </source>
</evidence>
<dbReference type="InterPro" id="IPR023271">
    <property type="entry name" value="Aquaporin-like"/>
</dbReference>
<dbReference type="GO" id="GO:0005886">
    <property type="term" value="C:plasma membrane"/>
    <property type="evidence" value="ECO:0007669"/>
    <property type="project" value="TreeGrafter"/>
</dbReference>
<dbReference type="InterPro" id="IPR000292">
    <property type="entry name" value="For/NO2_transpt"/>
</dbReference>
<feature type="non-terminal residue" evidence="7">
    <location>
        <position position="1"/>
    </location>
</feature>